<dbReference type="EMBL" id="QUNO01000003">
    <property type="protein sequence ID" value="REH51564.1"/>
    <property type="molecule type" value="Genomic_DNA"/>
</dbReference>
<keyword evidence="2" id="KW-1185">Reference proteome</keyword>
<organism evidence="1 2">
    <name type="scientific">Kutzneria buriramensis</name>
    <dbReference type="NCBI Taxonomy" id="1045776"/>
    <lineage>
        <taxon>Bacteria</taxon>
        <taxon>Bacillati</taxon>
        <taxon>Actinomycetota</taxon>
        <taxon>Actinomycetes</taxon>
        <taxon>Pseudonocardiales</taxon>
        <taxon>Pseudonocardiaceae</taxon>
        <taxon>Kutzneria</taxon>
    </lineage>
</organism>
<reference evidence="1 2" key="1">
    <citation type="submission" date="2018-08" db="EMBL/GenBank/DDBJ databases">
        <title>Genomic Encyclopedia of Archaeal and Bacterial Type Strains, Phase II (KMG-II): from individual species to whole genera.</title>
        <authorList>
            <person name="Goeker M."/>
        </authorList>
    </citation>
    <scope>NUCLEOTIDE SEQUENCE [LARGE SCALE GENOMIC DNA]</scope>
    <source>
        <strain evidence="1 2">DSM 45791</strain>
    </source>
</reference>
<evidence type="ECO:0000313" key="2">
    <source>
        <dbReference type="Proteomes" id="UP000256269"/>
    </source>
</evidence>
<protein>
    <recommendedName>
        <fullName evidence="3">PH (Pleckstrin Homology) domain-containing protein</fullName>
    </recommendedName>
</protein>
<dbReference type="AlphaFoldDB" id="A0A3E0HYL9"/>
<accession>A0A3E0HYL9</accession>
<name>A0A3E0HYL9_9PSEU</name>
<dbReference type="Proteomes" id="UP000256269">
    <property type="component" value="Unassembled WGS sequence"/>
</dbReference>
<dbReference type="RefSeq" id="WP_116173636.1">
    <property type="nucleotide sequence ID" value="NZ_CP144375.1"/>
</dbReference>
<sequence length="120" mass="13055">MPVSETVRAAARGFLDPDDEIRYVFPATLVMSSRPYVVVVVSKLAVKVLTVGRWGGPPTGLEVEYPRQTRLGPVDTDSIEPTFTLGGLRYEVDEEYVAVINAADLERGAGELPPDPLPDL</sequence>
<evidence type="ECO:0008006" key="3">
    <source>
        <dbReference type="Google" id="ProtNLM"/>
    </source>
</evidence>
<evidence type="ECO:0000313" key="1">
    <source>
        <dbReference type="EMBL" id="REH51564.1"/>
    </source>
</evidence>
<gene>
    <name evidence="1" type="ORF">BCF44_10313</name>
</gene>
<proteinExistence type="predicted"/>
<comment type="caution">
    <text evidence="1">The sequence shown here is derived from an EMBL/GenBank/DDBJ whole genome shotgun (WGS) entry which is preliminary data.</text>
</comment>
<dbReference type="OrthoDB" id="3629087at2"/>